<gene>
    <name evidence="1" type="ORF">AMATHDRAFT_50216</name>
</gene>
<dbReference type="OrthoDB" id="5210591at2759"/>
<reference evidence="1 2" key="1">
    <citation type="submission" date="2014-02" db="EMBL/GenBank/DDBJ databases">
        <title>Transposable element dynamics among asymbiotic and ectomycorrhizal Amanita fungi.</title>
        <authorList>
            <consortium name="DOE Joint Genome Institute"/>
            <person name="Hess J."/>
            <person name="Skrede I."/>
            <person name="Wolfe B."/>
            <person name="LaButti K."/>
            <person name="Ohm R.A."/>
            <person name="Grigoriev I.V."/>
            <person name="Pringle A."/>
        </authorList>
    </citation>
    <scope>NUCLEOTIDE SEQUENCE [LARGE SCALE GENOMIC DNA]</scope>
    <source>
        <strain evidence="1 2">SKay4041</strain>
    </source>
</reference>
<dbReference type="EMBL" id="KZ302104">
    <property type="protein sequence ID" value="PFH47576.1"/>
    <property type="molecule type" value="Genomic_DNA"/>
</dbReference>
<evidence type="ECO:0000313" key="2">
    <source>
        <dbReference type="Proteomes" id="UP000242287"/>
    </source>
</evidence>
<evidence type="ECO:0000313" key="1">
    <source>
        <dbReference type="EMBL" id="PFH47576.1"/>
    </source>
</evidence>
<organism evidence="1 2">
    <name type="scientific">Amanita thiersii Skay4041</name>
    <dbReference type="NCBI Taxonomy" id="703135"/>
    <lineage>
        <taxon>Eukaryota</taxon>
        <taxon>Fungi</taxon>
        <taxon>Dikarya</taxon>
        <taxon>Basidiomycota</taxon>
        <taxon>Agaricomycotina</taxon>
        <taxon>Agaricomycetes</taxon>
        <taxon>Agaricomycetidae</taxon>
        <taxon>Agaricales</taxon>
        <taxon>Pluteineae</taxon>
        <taxon>Amanitaceae</taxon>
        <taxon>Amanita</taxon>
    </lineage>
</organism>
<dbReference type="Proteomes" id="UP000242287">
    <property type="component" value="Unassembled WGS sequence"/>
</dbReference>
<name>A0A2A9NIJ1_9AGAR</name>
<dbReference type="AlphaFoldDB" id="A0A2A9NIJ1"/>
<proteinExistence type="predicted"/>
<accession>A0A2A9NIJ1</accession>
<sequence>MEVVTPQLRAFSLTKENAIELVHKHFPEYDGQRLRLVEIDNRHSHATFRTCFIEISSINQLLICFLTISEPNTEAAGLNGKLYQTNSLSMIHHLYNLVRERTESPVQVHTLDTSLSLIPYHYLLSPLLPLKNGHILLSLAQARKGNLLSIREDAMLDLRIGMHMGQVHSNIQNDWFGRPQLPGPNAPVSIPLMPPVEDGAYSWQETFVNLFEDVLSRVEESIIARGEQEKYKIPSEDIHRCLSRAIGFFLFDDVEVPSLITLTGNLDDVFVSLLPPSQGTAESTQDPEIRYIVPNLSHALWGDPLLEHIFMPPGPSAAVKEGYAGGGGGPIMVFPRQKTKRLWYTLFSALIILLEEGDAEDSWNVEMKESGKGRVVMAWRTVEECVEALRDAPCY</sequence>
<evidence type="ECO:0008006" key="3">
    <source>
        <dbReference type="Google" id="ProtNLM"/>
    </source>
</evidence>
<keyword evidence="2" id="KW-1185">Reference proteome</keyword>
<protein>
    <recommendedName>
        <fullName evidence="3">Aminoglycoside phosphotransferase domain-containing protein</fullName>
    </recommendedName>
</protein>